<dbReference type="Pfam" id="PF14111">
    <property type="entry name" value="DUF4283"/>
    <property type="match status" value="1"/>
</dbReference>
<gene>
    <name evidence="2" type="ORF">Goshw_028941</name>
</gene>
<comment type="caution">
    <text evidence="2">The sequence shown here is derived from an EMBL/GenBank/DDBJ whole genome shotgun (WGS) entry which is preliminary data.</text>
</comment>
<name>A0A7J9KPH4_GOSSC</name>
<reference evidence="2 3" key="1">
    <citation type="journal article" date="2019" name="Genome Biol. Evol.">
        <title>Insights into the evolution of the New World diploid cottons (Gossypium, subgenus Houzingenia) based on genome sequencing.</title>
        <authorList>
            <person name="Grover C.E."/>
            <person name="Arick M.A. 2nd"/>
            <person name="Thrash A."/>
            <person name="Conover J.L."/>
            <person name="Sanders W.S."/>
            <person name="Peterson D.G."/>
            <person name="Frelichowski J.E."/>
            <person name="Scheffler J.A."/>
            <person name="Scheffler B.E."/>
            <person name="Wendel J.F."/>
        </authorList>
    </citation>
    <scope>NUCLEOTIDE SEQUENCE [LARGE SCALE GENOMIC DNA]</scope>
    <source>
        <strain evidence="2">1</strain>
        <tissue evidence="2">Leaf</tissue>
    </source>
</reference>
<evidence type="ECO:0000313" key="3">
    <source>
        <dbReference type="Proteomes" id="UP000593576"/>
    </source>
</evidence>
<dbReference type="EMBL" id="JABFAF010000001">
    <property type="protein sequence ID" value="MBA0848139.1"/>
    <property type="molecule type" value="Genomic_DNA"/>
</dbReference>
<sequence length="120" mass="13933">MEDSIANLKIHDGKEEVWAVEEDMKEVNQDYCLVDCFLTAQMVNFQVVKNTLAKVWNPTRAVVISDLEENRFLLKFYHEVDVERVIKGAHELLITIYWFFTGAGGCEGSFKRKEKIDDTK</sequence>
<accession>A0A7J9KPH4</accession>
<proteinExistence type="predicted"/>
<dbReference type="InterPro" id="IPR025558">
    <property type="entry name" value="DUF4283"/>
</dbReference>
<organism evidence="2 3">
    <name type="scientific">Gossypium schwendimanii</name>
    <name type="common">Cotton</name>
    <dbReference type="NCBI Taxonomy" id="34291"/>
    <lineage>
        <taxon>Eukaryota</taxon>
        <taxon>Viridiplantae</taxon>
        <taxon>Streptophyta</taxon>
        <taxon>Embryophyta</taxon>
        <taxon>Tracheophyta</taxon>
        <taxon>Spermatophyta</taxon>
        <taxon>Magnoliopsida</taxon>
        <taxon>eudicotyledons</taxon>
        <taxon>Gunneridae</taxon>
        <taxon>Pentapetalae</taxon>
        <taxon>rosids</taxon>
        <taxon>malvids</taxon>
        <taxon>Malvales</taxon>
        <taxon>Malvaceae</taxon>
        <taxon>Malvoideae</taxon>
        <taxon>Gossypium</taxon>
    </lineage>
</organism>
<dbReference type="AlphaFoldDB" id="A0A7J9KPH4"/>
<evidence type="ECO:0000313" key="2">
    <source>
        <dbReference type="EMBL" id="MBA0848139.1"/>
    </source>
</evidence>
<protein>
    <recommendedName>
        <fullName evidence="1">DUF4283 domain-containing protein</fullName>
    </recommendedName>
</protein>
<keyword evidence="3" id="KW-1185">Reference proteome</keyword>
<dbReference type="Proteomes" id="UP000593576">
    <property type="component" value="Unassembled WGS sequence"/>
</dbReference>
<feature type="domain" description="DUF4283" evidence="1">
    <location>
        <begin position="28"/>
        <end position="89"/>
    </location>
</feature>
<evidence type="ECO:0000259" key="1">
    <source>
        <dbReference type="Pfam" id="PF14111"/>
    </source>
</evidence>
<dbReference type="OrthoDB" id="1748760at2759"/>